<name>A0A6J4R4L9_9ACTN</name>
<gene>
    <name evidence="2" type="ORF">AVDCRST_MAG14-1693</name>
</gene>
<evidence type="ECO:0000313" key="2">
    <source>
        <dbReference type="EMBL" id="CAA9457149.1"/>
    </source>
</evidence>
<protein>
    <submittedName>
        <fullName evidence="2">Trichohyalin</fullName>
    </submittedName>
</protein>
<evidence type="ECO:0000256" key="1">
    <source>
        <dbReference type="SAM" id="Coils"/>
    </source>
</evidence>
<keyword evidence="1" id="KW-0175">Coiled coil</keyword>
<dbReference type="EMBL" id="CADCVG010000074">
    <property type="protein sequence ID" value="CAA9457149.1"/>
    <property type="molecule type" value="Genomic_DNA"/>
</dbReference>
<dbReference type="Gene3D" id="1.10.1660.10">
    <property type="match status" value="1"/>
</dbReference>
<organism evidence="2">
    <name type="scientific">uncultured Rubrobacteraceae bacterium</name>
    <dbReference type="NCBI Taxonomy" id="349277"/>
    <lineage>
        <taxon>Bacteria</taxon>
        <taxon>Bacillati</taxon>
        <taxon>Actinomycetota</taxon>
        <taxon>Rubrobacteria</taxon>
        <taxon>Rubrobacterales</taxon>
        <taxon>Rubrobacteraceae</taxon>
        <taxon>environmental samples</taxon>
    </lineage>
</organism>
<accession>A0A6J4R4L9</accession>
<dbReference type="AlphaFoldDB" id="A0A6J4R4L9"/>
<reference evidence="2" key="1">
    <citation type="submission" date="2020-02" db="EMBL/GenBank/DDBJ databases">
        <authorList>
            <person name="Meier V. D."/>
        </authorList>
    </citation>
    <scope>NUCLEOTIDE SEQUENCE</scope>
    <source>
        <strain evidence="2">AVDCRST_MAG14</strain>
    </source>
</reference>
<feature type="coiled-coil region" evidence="1">
    <location>
        <begin position="111"/>
        <end position="211"/>
    </location>
</feature>
<proteinExistence type="predicted"/>
<sequence length="220" mass="25248">MDPREVKEERIGLGGAAAILGRSASTVRRYVTEGRLRAERTNRGGYSLLLSDVEELARTLGNGGGGNDTGASEEDEVFEGEVIGDEAPYGSDSSRLPAVPFERYERLLQQGQDYKTRLEERTRQIDEVKQERDAARMEIDRLWSEIERLNLIEFQRELQERTISTLEEDKARLETERERLVEERIELVEEKSSLVEERTRLEAELQVLKSRGFWARLFGG</sequence>